<dbReference type="PROSITE" id="PS51900">
    <property type="entry name" value="CB"/>
    <property type="match status" value="1"/>
</dbReference>
<dbReference type="Pfam" id="PF00589">
    <property type="entry name" value="Phage_integrase"/>
    <property type="match status" value="1"/>
</dbReference>
<dbReference type="Pfam" id="PF22022">
    <property type="entry name" value="Phage_int_M"/>
    <property type="match status" value="1"/>
</dbReference>
<name>A0A8S5V301_9CAUD</name>
<evidence type="ECO:0000256" key="1">
    <source>
        <dbReference type="ARBA" id="ARBA00008857"/>
    </source>
</evidence>
<evidence type="ECO:0000256" key="3">
    <source>
        <dbReference type="ARBA" id="ARBA00022679"/>
    </source>
</evidence>
<keyword evidence="8" id="KW-1160">Virus entry into host cell</keyword>
<organism evidence="13">
    <name type="scientific">Siphoviridae sp. ct6YY1</name>
    <dbReference type="NCBI Taxonomy" id="2825343"/>
    <lineage>
        <taxon>Viruses</taxon>
        <taxon>Duplodnaviria</taxon>
        <taxon>Heunggongvirae</taxon>
        <taxon>Uroviricota</taxon>
        <taxon>Caudoviricetes</taxon>
    </lineage>
</organism>
<dbReference type="InterPro" id="IPR010998">
    <property type="entry name" value="Integrase_recombinase_N"/>
</dbReference>
<dbReference type="PANTHER" id="PTHR30629:SF2">
    <property type="entry name" value="PROPHAGE INTEGRASE INTS-RELATED"/>
    <property type="match status" value="1"/>
</dbReference>
<evidence type="ECO:0000313" key="13">
    <source>
        <dbReference type="EMBL" id="DAG01068.1"/>
    </source>
</evidence>
<dbReference type="PROSITE" id="PS51898">
    <property type="entry name" value="TYR_RECOMBINASE"/>
    <property type="match status" value="1"/>
</dbReference>
<dbReference type="GO" id="GO:0016740">
    <property type="term" value="F:transferase activity"/>
    <property type="evidence" value="ECO:0007669"/>
    <property type="project" value="UniProtKB-KW"/>
</dbReference>
<evidence type="ECO:0000256" key="8">
    <source>
        <dbReference type="ARBA" id="ARBA00023296"/>
    </source>
</evidence>
<dbReference type="InterPro" id="IPR011010">
    <property type="entry name" value="DNA_brk_join_enz"/>
</dbReference>
<dbReference type="GO" id="GO:0044826">
    <property type="term" value="P:viral genome integration into host DNA"/>
    <property type="evidence" value="ECO:0007669"/>
    <property type="project" value="UniProtKB-KW"/>
</dbReference>
<dbReference type="CDD" id="cd01189">
    <property type="entry name" value="INT_ICEBs1_C_like"/>
    <property type="match status" value="1"/>
</dbReference>
<dbReference type="InterPro" id="IPR013762">
    <property type="entry name" value="Integrase-like_cat_sf"/>
</dbReference>
<evidence type="ECO:0000256" key="4">
    <source>
        <dbReference type="ARBA" id="ARBA00022908"/>
    </source>
</evidence>
<feature type="domain" description="Tyr recombinase" evidence="11">
    <location>
        <begin position="161"/>
        <end position="349"/>
    </location>
</feature>
<accession>A0A8S5V301</accession>
<dbReference type="InterPro" id="IPR050808">
    <property type="entry name" value="Phage_Integrase"/>
</dbReference>
<dbReference type="InterPro" id="IPR044068">
    <property type="entry name" value="CB"/>
</dbReference>
<dbReference type="Gene3D" id="1.10.443.10">
    <property type="entry name" value="Intergrase catalytic core"/>
    <property type="match status" value="1"/>
</dbReference>
<dbReference type="GO" id="GO:0006310">
    <property type="term" value="P:DNA recombination"/>
    <property type="evidence" value="ECO:0007669"/>
    <property type="project" value="UniProtKB-KW"/>
</dbReference>
<evidence type="ECO:0000256" key="9">
    <source>
        <dbReference type="ARBA" id="ARBA00049605"/>
    </source>
</evidence>
<dbReference type="InterPro" id="IPR002104">
    <property type="entry name" value="Integrase_catalytic"/>
</dbReference>
<evidence type="ECO:0000256" key="7">
    <source>
        <dbReference type="ARBA" id="ARBA00023195"/>
    </source>
</evidence>
<dbReference type="Gene3D" id="1.10.150.130">
    <property type="match status" value="1"/>
</dbReference>
<keyword evidence="5 10" id="KW-0238">DNA-binding</keyword>
<evidence type="ECO:0000259" key="11">
    <source>
        <dbReference type="PROSITE" id="PS51898"/>
    </source>
</evidence>
<dbReference type="PANTHER" id="PTHR30629">
    <property type="entry name" value="PROPHAGE INTEGRASE"/>
    <property type="match status" value="1"/>
</dbReference>
<feature type="domain" description="Core-binding (CB)" evidence="12">
    <location>
        <begin position="62"/>
        <end position="140"/>
    </location>
</feature>
<keyword evidence="4" id="KW-0229">DNA integration</keyword>
<comment type="similarity">
    <text evidence="1">Belongs to the 'phage' integrase family.</text>
</comment>
<dbReference type="EMBL" id="BK016186">
    <property type="protein sequence ID" value="DAG01068.1"/>
    <property type="molecule type" value="Genomic_DNA"/>
</dbReference>
<reference evidence="13" key="1">
    <citation type="journal article" date="2021" name="Proc. Natl. Acad. Sci. U.S.A.">
        <title>A Catalog of Tens of Thousands of Viruses from Human Metagenomes Reveals Hidden Associations with Chronic Diseases.</title>
        <authorList>
            <person name="Tisza M.J."/>
            <person name="Buck C.B."/>
        </authorList>
    </citation>
    <scope>NUCLEOTIDE SEQUENCE</scope>
    <source>
        <strain evidence="13">Ct6YY1</strain>
    </source>
</reference>
<dbReference type="GO" id="GO:0015074">
    <property type="term" value="P:DNA integration"/>
    <property type="evidence" value="ECO:0007669"/>
    <property type="project" value="UniProtKB-KW"/>
</dbReference>
<dbReference type="SUPFAM" id="SSF56349">
    <property type="entry name" value="DNA breaking-rejoining enzymes"/>
    <property type="match status" value="1"/>
</dbReference>
<protein>
    <recommendedName>
        <fullName evidence="2">Integrase</fullName>
    </recommendedName>
</protein>
<evidence type="ECO:0000256" key="10">
    <source>
        <dbReference type="PROSITE-ProRule" id="PRU01248"/>
    </source>
</evidence>
<comment type="function">
    <text evidence="9">Integrase is necessary for integration of the phage into the host genome by site-specific recombination. In conjunction with excisionase, integrase is also necessary for excision of the prophage from the host genome.</text>
</comment>
<keyword evidence="3" id="KW-0808">Transferase</keyword>
<evidence type="ECO:0000259" key="12">
    <source>
        <dbReference type="PROSITE" id="PS51900"/>
    </source>
</evidence>
<sequence>MASIKPYKTAKGRAWRVQYRSPDGRNRTKQGFRTKNEAQAWADKNATTIRTGDWIDPNAGKVTIGELGARWLEMQTHLKPSTLRTTEQTWRIHVKPRWGDTPIRAVRASEVQHWLSSTERSASIVRKNHAMLSQILDMAVRDGIVKSNPAKGVTLPRKAKARKVYLSWEQLSAFADECGDNAPIVWLLGTVGLRWGELAGLQVQDVDVLRRRITVRRNAVTVGSEVKIGTPKTHESRVMAVPRFVMDMLVPLMDGKSQDAWVWCRADGSPLRVPSSNTWFYCALKRCMEEHPDFPRVTPHGLRHVAAGLMISSGAHPKIVQRQLGHASAAMTLDTYADLWEDDLDVVAGRMDENFSDALGLSWKGA</sequence>
<keyword evidence="6" id="KW-0233">DNA recombination</keyword>
<keyword evidence="7" id="KW-1179">Viral genome integration</keyword>
<dbReference type="GO" id="GO:0003677">
    <property type="term" value="F:DNA binding"/>
    <property type="evidence" value="ECO:0007669"/>
    <property type="project" value="UniProtKB-UniRule"/>
</dbReference>
<proteinExistence type="inferred from homology"/>
<dbReference type="GO" id="GO:0046718">
    <property type="term" value="P:symbiont entry into host cell"/>
    <property type="evidence" value="ECO:0007669"/>
    <property type="project" value="UniProtKB-KW"/>
</dbReference>
<evidence type="ECO:0000256" key="2">
    <source>
        <dbReference type="ARBA" id="ARBA00016082"/>
    </source>
</evidence>
<dbReference type="GO" id="GO:0075713">
    <property type="term" value="P:establishment of integrated proviral latency"/>
    <property type="evidence" value="ECO:0007669"/>
    <property type="project" value="UniProtKB-KW"/>
</dbReference>
<dbReference type="InterPro" id="IPR053876">
    <property type="entry name" value="Phage_int_M"/>
</dbReference>
<evidence type="ECO:0000256" key="6">
    <source>
        <dbReference type="ARBA" id="ARBA00023172"/>
    </source>
</evidence>
<evidence type="ECO:0000256" key="5">
    <source>
        <dbReference type="ARBA" id="ARBA00023125"/>
    </source>
</evidence>